<feature type="domain" description="AMP-dependent synthetase/ligase" evidence="6">
    <location>
        <begin position="26"/>
        <end position="381"/>
    </location>
</feature>
<evidence type="ECO:0000256" key="5">
    <source>
        <dbReference type="ARBA" id="ARBA00032875"/>
    </source>
</evidence>
<dbReference type="AlphaFoldDB" id="A0A4P6MT75"/>
<dbReference type="Gene3D" id="3.40.50.12780">
    <property type="entry name" value="N-terminal domain of ligase-like"/>
    <property type="match status" value="1"/>
</dbReference>
<dbReference type="InterPro" id="IPR042099">
    <property type="entry name" value="ANL_N_sf"/>
</dbReference>
<dbReference type="Proteomes" id="UP000290408">
    <property type="component" value="Chromosome"/>
</dbReference>
<keyword evidence="8" id="KW-1185">Reference proteome</keyword>
<evidence type="ECO:0000313" key="7">
    <source>
        <dbReference type="EMBL" id="QBF46961.1"/>
    </source>
</evidence>
<dbReference type="EMBL" id="CP036164">
    <property type="protein sequence ID" value="QBF46961.1"/>
    <property type="molecule type" value="Genomic_DNA"/>
</dbReference>
<dbReference type="InterPro" id="IPR020845">
    <property type="entry name" value="AMP-binding_CS"/>
</dbReference>
<protein>
    <recommendedName>
        <fullName evidence="5">Acyl-CoA synthetase</fullName>
    </recommendedName>
</protein>
<dbReference type="RefSeq" id="WP_130630164.1">
    <property type="nucleotide sequence ID" value="NZ_CP036164.1"/>
</dbReference>
<evidence type="ECO:0000256" key="2">
    <source>
        <dbReference type="ARBA" id="ARBA00022598"/>
    </source>
</evidence>
<gene>
    <name evidence="7" type="ORF">EXU32_12300</name>
</gene>
<dbReference type="Pfam" id="PF00501">
    <property type="entry name" value="AMP-binding"/>
    <property type="match status" value="1"/>
</dbReference>
<dbReference type="PANTHER" id="PTHR43272:SF32">
    <property type="entry name" value="AMP-DEPENDENT SYNTHETASE_LIGASE DOMAIN-CONTAINING PROTEIN"/>
    <property type="match status" value="1"/>
</dbReference>
<dbReference type="CDD" id="cd05907">
    <property type="entry name" value="VL_LC_FACS_like"/>
    <property type="match status" value="1"/>
</dbReference>
<keyword evidence="4" id="KW-0443">Lipid metabolism</keyword>
<dbReference type="PANTHER" id="PTHR43272">
    <property type="entry name" value="LONG-CHAIN-FATTY-ACID--COA LIGASE"/>
    <property type="match status" value="1"/>
</dbReference>
<dbReference type="PROSITE" id="PS00455">
    <property type="entry name" value="AMP_BINDING"/>
    <property type="match status" value="1"/>
</dbReference>
<sequence length="556" mass="59460">MADATTPRTLSALPFACSAAFGEAPAQASRRADGTWPTVSFREMGTVVDELARGLVGLGMAPGDRVAVLADTRPEWMQVAYAIAAGGGIIVPIYATNSPEECHWVLEDAGVRIAVCEDAAQIAKVRGVAHDLDALTHLLTIEPVPGEIDLAGLRARGQEVPATEREARTDAVSPDDVAVIIYTSGTTGRPKGCVLTHDNLMSCARQSVELGIVTSEDSTYLFLPLAHVYAQTQNVTAHALGSCVSYASAGPAQVMQDLAEVRPTCFPSVPRIYEKVHAAFAGAPRTDEVLARVRGAFGGRIRVAISGAAPIAGEVLEFFHAAGVPVYEGYGLSESTAFGTVNLPDATRLGTIGRPMPFGEVRVADDGELQLRGPHVFAGYWRNPEATAASFTDDGWLRTGDIGEIDADGYVRITGRIKDIIITSGGKNIAPAVFENELRQSPFVSHVVMHGDRRPYPVALITLDQDQVGPWAREEGLPDDPAALSEHPRLLERIRADVDAANAHLARVEQVKRFAVLPTDFSPETGELTVTLKLRRSVVESRYAHVLDALYATTDS</sequence>
<evidence type="ECO:0000259" key="6">
    <source>
        <dbReference type="Pfam" id="PF00501"/>
    </source>
</evidence>
<dbReference type="SUPFAM" id="SSF56801">
    <property type="entry name" value="Acetyl-CoA synthetase-like"/>
    <property type="match status" value="1"/>
</dbReference>
<comment type="similarity">
    <text evidence="1">Belongs to the ATP-dependent AMP-binding enzyme family.</text>
</comment>
<dbReference type="Pfam" id="PF23562">
    <property type="entry name" value="AMP-binding_C_3"/>
    <property type="match status" value="1"/>
</dbReference>
<reference evidence="7 8" key="1">
    <citation type="submission" date="2019-02" db="EMBL/GenBank/DDBJ databases">
        <title>Genomic data mining of an Antarctic deep-sea actinobacterium, Janibacterlimosus P3-3-X1.</title>
        <authorList>
            <person name="Liao L."/>
            <person name="Chen B."/>
        </authorList>
    </citation>
    <scope>NUCLEOTIDE SEQUENCE [LARGE SCALE GENOMIC DNA]</scope>
    <source>
        <strain evidence="7 8">P3-3-X1</strain>
    </source>
</reference>
<dbReference type="GO" id="GO:0004467">
    <property type="term" value="F:long-chain fatty acid-CoA ligase activity"/>
    <property type="evidence" value="ECO:0007669"/>
    <property type="project" value="TreeGrafter"/>
</dbReference>
<accession>A0A4P6MT75</accession>
<dbReference type="GO" id="GO:0016020">
    <property type="term" value="C:membrane"/>
    <property type="evidence" value="ECO:0007669"/>
    <property type="project" value="TreeGrafter"/>
</dbReference>
<dbReference type="KEGG" id="jli:EXU32_12300"/>
<evidence type="ECO:0000256" key="1">
    <source>
        <dbReference type="ARBA" id="ARBA00006432"/>
    </source>
</evidence>
<proteinExistence type="inferred from homology"/>
<keyword evidence="3" id="KW-0276">Fatty acid metabolism</keyword>
<evidence type="ECO:0000256" key="3">
    <source>
        <dbReference type="ARBA" id="ARBA00022832"/>
    </source>
</evidence>
<keyword evidence="2 7" id="KW-0436">Ligase</keyword>
<dbReference type="OrthoDB" id="9803968at2"/>
<evidence type="ECO:0000256" key="4">
    <source>
        <dbReference type="ARBA" id="ARBA00023098"/>
    </source>
</evidence>
<organism evidence="7 8">
    <name type="scientific">Janibacter limosus</name>
    <dbReference type="NCBI Taxonomy" id="53458"/>
    <lineage>
        <taxon>Bacteria</taxon>
        <taxon>Bacillati</taxon>
        <taxon>Actinomycetota</taxon>
        <taxon>Actinomycetes</taxon>
        <taxon>Micrococcales</taxon>
        <taxon>Intrasporangiaceae</taxon>
        <taxon>Janibacter</taxon>
    </lineage>
</organism>
<dbReference type="InterPro" id="IPR000873">
    <property type="entry name" value="AMP-dep_synth/lig_dom"/>
</dbReference>
<name>A0A4P6MT75_9MICO</name>
<evidence type="ECO:0000313" key="8">
    <source>
        <dbReference type="Proteomes" id="UP000290408"/>
    </source>
</evidence>